<reference evidence="2" key="1">
    <citation type="submission" date="2014-04" db="EMBL/GenBank/DDBJ databases">
        <title>Evolutionary Origins and Diversification of the Mycorrhizal Mutualists.</title>
        <authorList>
            <consortium name="DOE Joint Genome Institute"/>
            <consortium name="Mycorrhizal Genomics Consortium"/>
            <person name="Kohler A."/>
            <person name="Kuo A."/>
            <person name="Nagy L.G."/>
            <person name="Floudas D."/>
            <person name="Copeland A."/>
            <person name="Barry K.W."/>
            <person name="Cichocki N."/>
            <person name="Veneault-Fourrey C."/>
            <person name="LaButti K."/>
            <person name="Lindquist E.A."/>
            <person name="Lipzen A."/>
            <person name="Lundell T."/>
            <person name="Morin E."/>
            <person name="Murat C."/>
            <person name="Riley R."/>
            <person name="Ohm R."/>
            <person name="Sun H."/>
            <person name="Tunlid A."/>
            <person name="Henrissat B."/>
            <person name="Grigoriev I.V."/>
            <person name="Hibbett D.S."/>
            <person name="Martin F."/>
        </authorList>
    </citation>
    <scope>NUCLEOTIDE SEQUENCE [LARGE SCALE GENOMIC DNA]</scope>
    <source>
        <strain evidence="2">FD-334 SS-4</strain>
    </source>
</reference>
<protein>
    <submittedName>
        <fullName evidence="1">Uncharacterized protein</fullName>
    </submittedName>
</protein>
<evidence type="ECO:0000313" key="1">
    <source>
        <dbReference type="EMBL" id="KJA26463.1"/>
    </source>
</evidence>
<dbReference type="EMBL" id="KN817527">
    <property type="protein sequence ID" value="KJA26463.1"/>
    <property type="molecule type" value="Genomic_DNA"/>
</dbReference>
<gene>
    <name evidence="1" type="ORF">HYPSUDRAFT_132751</name>
</gene>
<evidence type="ECO:0000313" key="2">
    <source>
        <dbReference type="Proteomes" id="UP000054270"/>
    </source>
</evidence>
<proteinExistence type="predicted"/>
<sequence>MNPPEHGQYNPDRPKSYDLNNIPMRTQTHYWKTIEALSEAGLSKKNKAAITRSTGISRLPLCAASVAFTHPTFFPLDPFHLFYENCMAFMWDIWTVHSKISDCVHFPEEKVKELGRLIPLAMTTLPPSFCGPIRDPYLKRQSQYKIYEWMALLHWFILPIATELSMNPLVIKNFSRFVEAIEFAMTIKSRNEDEIQYLHQLIVRFLEDYESIYIGQDPEKINRARLCIFQLIHVPLHIQWNGSIRLGSQATVERSIGEMGHKIRSKKAPFANLANLIYQRELVKILKLYYPAELSHSDASTLESDNVQAISINGPKLVQQHNIAWTKLAENSNFSVDLKAIAQYLGVQSELLKDNIIGKWGKVKLKNGDMLCSQLSRKKTPSTRRSEWFQAPMTQTNPSTPNGFNLIFGEARAFYKVSEKFGNHILAVYTPLQEIKKIFHIPRGKWNPDTPMVLEVSSIQSLVGIWVGILSKEVYILRKHPGLQLLTQEEHGLESEELDTVNNTLLE</sequence>
<accession>A0A0D2MR42</accession>
<keyword evidence="2" id="KW-1185">Reference proteome</keyword>
<name>A0A0D2MR42_HYPSF</name>
<organism evidence="1 2">
    <name type="scientific">Hypholoma sublateritium (strain FD-334 SS-4)</name>
    <dbReference type="NCBI Taxonomy" id="945553"/>
    <lineage>
        <taxon>Eukaryota</taxon>
        <taxon>Fungi</taxon>
        <taxon>Dikarya</taxon>
        <taxon>Basidiomycota</taxon>
        <taxon>Agaricomycotina</taxon>
        <taxon>Agaricomycetes</taxon>
        <taxon>Agaricomycetidae</taxon>
        <taxon>Agaricales</taxon>
        <taxon>Agaricineae</taxon>
        <taxon>Strophariaceae</taxon>
        <taxon>Hypholoma</taxon>
    </lineage>
</organism>
<dbReference type="AlphaFoldDB" id="A0A0D2MR42"/>
<dbReference type="Proteomes" id="UP000054270">
    <property type="component" value="Unassembled WGS sequence"/>
</dbReference>
<dbReference type="STRING" id="945553.A0A0D2MR42"/>
<dbReference type="OMA" id="MENDAPF"/>
<dbReference type="OrthoDB" id="3359887at2759"/>